<dbReference type="EMBL" id="CABVQD010000019">
    <property type="protein sequence ID" value="VWC03287.1"/>
    <property type="molecule type" value="Genomic_DNA"/>
</dbReference>
<sequence>MPMRGPKSRSRPAPAWQPPAPWRQAAMPGWRQIQRRVRVPTPMQASTRRLEPVQVSMRRLVLKPVQAPTWQLGPKLVQVSTRQREP</sequence>
<dbReference type="AlphaFoldDB" id="A0A6P2P7H9"/>
<gene>
    <name evidence="2" type="ORF">BPA30113_04849</name>
</gene>
<accession>A0A6P2P7H9</accession>
<keyword evidence="3" id="KW-1185">Reference proteome</keyword>
<protein>
    <submittedName>
        <fullName evidence="2">Uncharacterized protein</fullName>
    </submittedName>
</protein>
<evidence type="ECO:0000313" key="2">
    <source>
        <dbReference type="EMBL" id="VWC03287.1"/>
    </source>
</evidence>
<name>A0A6P2P7H9_9BURK</name>
<evidence type="ECO:0000313" key="3">
    <source>
        <dbReference type="Proteomes" id="UP000494330"/>
    </source>
</evidence>
<reference evidence="2 3" key="1">
    <citation type="submission" date="2019-09" db="EMBL/GenBank/DDBJ databases">
        <authorList>
            <person name="Depoorter E."/>
        </authorList>
    </citation>
    <scope>NUCLEOTIDE SEQUENCE [LARGE SCALE GENOMIC DNA]</scope>
    <source>
        <strain evidence="2">LMG 30113</strain>
    </source>
</reference>
<evidence type="ECO:0000256" key="1">
    <source>
        <dbReference type="SAM" id="MobiDB-lite"/>
    </source>
</evidence>
<proteinExistence type="predicted"/>
<dbReference type="Proteomes" id="UP000494330">
    <property type="component" value="Unassembled WGS sequence"/>
</dbReference>
<feature type="compositionally biased region" description="Basic residues" evidence="1">
    <location>
        <begin position="1"/>
        <end position="10"/>
    </location>
</feature>
<organism evidence="2 3">
    <name type="scientific">Burkholderia paludis</name>
    <dbReference type="NCBI Taxonomy" id="1506587"/>
    <lineage>
        <taxon>Bacteria</taxon>
        <taxon>Pseudomonadati</taxon>
        <taxon>Pseudomonadota</taxon>
        <taxon>Betaproteobacteria</taxon>
        <taxon>Burkholderiales</taxon>
        <taxon>Burkholderiaceae</taxon>
        <taxon>Burkholderia</taxon>
        <taxon>Burkholderia cepacia complex</taxon>
    </lineage>
</organism>
<feature type="region of interest" description="Disordered" evidence="1">
    <location>
        <begin position="1"/>
        <end position="27"/>
    </location>
</feature>